<organism evidence="3 4">
    <name type="scientific">Aureimonas glaciei</name>
    <dbReference type="NCBI Taxonomy" id="1776957"/>
    <lineage>
        <taxon>Bacteria</taxon>
        <taxon>Pseudomonadati</taxon>
        <taxon>Pseudomonadota</taxon>
        <taxon>Alphaproteobacteria</taxon>
        <taxon>Hyphomicrobiales</taxon>
        <taxon>Aurantimonadaceae</taxon>
        <taxon>Aureimonas</taxon>
    </lineage>
</organism>
<dbReference type="AlphaFoldDB" id="A0A917DC43"/>
<evidence type="ECO:0000313" key="4">
    <source>
        <dbReference type="Proteomes" id="UP000613160"/>
    </source>
</evidence>
<dbReference type="InterPro" id="IPR041205">
    <property type="entry name" value="ScsC_N"/>
</dbReference>
<dbReference type="EMBL" id="BMJJ01000007">
    <property type="protein sequence ID" value="GGD25515.1"/>
    <property type="molecule type" value="Genomic_DNA"/>
</dbReference>
<gene>
    <name evidence="3" type="ORF">GCM10011335_30520</name>
</gene>
<reference evidence="3" key="1">
    <citation type="journal article" date="2014" name="Int. J. Syst. Evol. Microbiol.">
        <title>Complete genome sequence of Corynebacterium casei LMG S-19264T (=DSM 44701T), isolated from a smear-ripened cheese.</title>
        <authorList>
            <consortium name="US DOE Joint Genome Institute (JGI-PGF)"/>
            <person name="Walter F."/>
            <person name="Albersmeier A."/>
            <person name="Kalinowski J."/>
            <person name="Ruckert C."/>
        </authorList>
    </citation>
    <scope>NUCLEOTIDE SEQUENCE</scope>
    <source>
        <strain evidence="3">CGMCC 1.15493</strain>
    </source>
</reference>
<feature type="domain" description="Thioredoxin" evidence="2">
    <location>
        <begin position="14"/>
        <end position="245"/>
    </location>
</feature>
<sequence length="251" mass="26801">MTRKSLLAAASLVLALTASAPALALTDGEKTEIETVVRDYLIRNPEVLLEAMDALEAKRQAQAVGEQKEAIAQAGPNLFATPEGTVIGNPEGDVTVVEFFDYNCGYCKRALTDMQALIEADPQLRFVLKEIPVLGPPSVEASHVSLAFRHLAPTRYGEFHARLLGSKGTANEDSALTLAEELGVDEAAMRAAMKLPEVEAALQEDTRIAELLKITGTPSYVLANEVVPGAIGKEGLAEKIANVRSCGQTRC</sequence>
<evidence type="ECO:0000256" key="1">
    <source>
        <dbReference type="SAM" id="SignalP"/>
    </source>
</evidence>
<accession>A0A917DC43</accession>
<dbReference type="Pfam" id="PF18312">
    <property type="entry name" value="ScsC_N"/>
    <property type="match status" value="1"/>
</dbReference>
<feature type="signal peptide" evidence="1">
    <location>
        <begin position="1"/>
        <end position="24"/>
    </location>
</feature>
<dbReference type="Proteomes" id="UP000613160">
    <property type="component" value="Unassembled WGS sequence"/>
</dbReference>
<proteinExistence type="predicted"/>
<evidence type="ECO:0000259" key="2">
    <source>
        <dbReference type="PROSITE" id="PS51352"/>
    </source>
</evidence>
<dbReference type="CDD" id="cd03023">
    <property type="entry name" value="DsbA_Com1_like"/>
    <property type="match status" value="1"/>
</dbReference>
<dbReference type="GO" id="GO:0016491">
    <property type="term" value="F:oxidoreductase activity"/>
    <property type="evidence" value="ECO:0007669"/>
    <property type="project" value="InterPro"/>
</dbReference>
<dbReference type="Gene3D" id="3.40.30.10">
    <property type="entry name" value="Glutaredoxin"/>
    <property type="match status" value="1"/>
</dbReference>
<dbReference type="InterPro" id="IPR001853">
    <property type="entry name" value="DSBA-like_thioredoxin_dom"/>
</dbReference>
<dbReference type="RefSeq" id="WP_188852185.1">
    <property type="nucleotide sequence ID" value="NZ_BMJJ01000007.1"/>
</dbReference>
<dbReference type="InterPro" id="IPR036249">
    <property type="entry name" value="Thioredoxin-like_sf"/>
</dbReference>
<comment type="caution">
    <text evidence="3">The sequence shown here is derived from an EMBL/GenBank/DDBJ whole genome shotgun (WGS) entry which is preliminary data.</text>
</comment>
<name>A0A917DC43_9HYPH</name>
<reference evidence="3" key="2">
    <citation type="submission" date="2020-09" db="EMBL/GenBank/DDBJ databases">
        <authorList>
            <person name="Sun Q."/>
            <person name="Zhou Y."/>
        </authorList>
    </citation>
    <scope>NUCLEOTIDE SEQUENCE</scope>
    <source>
        <strain evidence="3">CGMCC 1.15493</strain>
    </source>
</reference>
<dbReference type="Pfam" id="PF01323">
    <property type="entry name" value="DSBA"/>
    <property type="match status" value="1"/>
</dbReference>
<protein>
    <submittedName>
        <fullName evidence="3">Membrane protein</fullName>
    </submittedName>
</protein>
<evidence type="ECO:0000313" key="3">
    <source>
        <dbReference type="EMBL" id="GGD25515.1"/>
    </source>
</evidence>
<dbReference type="InterPro" id="IPR013766">
    <property type="entry name" value="Thioredoxin_domain"/>
</dbReference>
<keyword evidence="1" id="KW-0732">Signal</keyword>
<keyword evidence="4" id="KW-1185">Reference proteome</keyword>
<feature type="chain" id="PRO_5038008295" evidence="1">
    <location>
        <begin position="25"/>
        <end position="251"/>
    </location>
</feature>
<dbReference type="PROSITE" id="PS51352">
    <property type="entry name" value="THIOREDOXIN_2"/>
    <property type="match status" value="1"/>
</dbReference>
<dbReference type="SUPFAM" id="SSF52833">
    <property type="entry name" value="Thioredoxin-like"/>
    <property type="match status" value="1"/>
</dbReference>